<comment type="function">
    <text evidence="7">Catalyzes the 6-electron oxidation of protoporphyrinogen IX to form protoporphyrin IX; under anaerobic conditions uses menaquinone as an electron acceptor, under aerobic conditions uses ubiquinone as an electron acceptor.</text>
</comment>
<dbReference type="InterPro" id="IPR026816">
    <property type="entry name" value="Flavodoxin_dom"/>
</dbReference>
<keyword evidence="10" id="KW-1185">Reference proteome</keyword>
<evidence type="ECO:0000256" key="1">
    <source>
        <dbReference type="ARBA" id="ARBA00022630"/>
    </source>
</evidence>
<evidence type="ECO:0000256" key="3">
    <source>
        <dbReference type="ARBA" id="ARBA00022741"/>
    </source>
</evidence>
<comment type="cofactor">
    <cofactor evidence="7">
        <name>FMN</name>
        <dbReference type="ChEBI" id="CHEBI:58210"/>
    </cofactor>
    <text evidence="7">Binds 1 FMN non-covalently per subunit.</text>
</comment>
<evidence type="ECO:0000256" key="7">
    <source>
        <dbReference type="HAMAP-Rule" id="MF_00853"/>
    </source>
</evidence>
<dbReference type="SUPFAM" id="SSF52218">
    <property type="entry name" value="Flavoproteins"/>
    <property type="match status" value="1"/>
</dbReference>
<gene>
    <name evidence="7 9" type="primary">hemG</name>
    <name evidence="9" type="ORF">ACFQ45_16660</name>
</gene>
<dbReference type="Gene3D" id="3.40.50.360">
    <property type="match status" value="1"/>
</dbReference>
<dbReference type="RefSeq" id="WP_377369728.1">
    <property type="nucleotide sequence ID" value="NZ_JBHTMN010000018.1"/>
</dbReference>
<sequence length="173" mass="19743">MIKTLILYASIDGQTKKICEYLANHLSEDHDITLGDLAQNKDIDLSTFDKVIIGGSVRYGRHHESMEAFLTQHKTLLNTQKTALFSVNATARKAGKNTPESNVYFTKLIQKTQVKAKLEAVFAGKIHLSQYGWFDRFMIKLIFRMGGEALGPQAYEFTDWQQVERFALRIQLL</sequence>
<protein>
    <recommendedName>
        <fullName evidence="7">Protoporphyrinogen IX dehydrogenase [quinone]</fullName>
        <ecNumber evidence="7">1.3.5.3</ecNumber>
    </recommendedName>
    <alternativeName>
        <fullName evidence="7">Protoporphyrinogen IX dehydrogenase [menaquinone]</fullName>
    </alternativeName>
    <alternativeName>
        <fullName evidence="7">Protoporphyrinogen IX dehydrogenase [ubiquinone]</fullName>
    </alternativeName>
    <alternativeName>
        <fullName evidence="7">Protoporphyrinogen oxidase</fullName>
        <shortName evidence="7">PPO</shortName>
    </alternativeName>
</protein>
<evidence type="ECO:0000256" key="6">
    <source>
        <dbReference type="ARBA" id="ARBA00023244"/>
    </source>
</evidence>
<comment type="subcellular location">
    <subcellularLocation>
        <location evidence="7">Cell membrane</location>
        <topology evidence="7">Peripheral membrane protein</topology>
    </subcellularLocation>
</comment>
<dbReference type="EMBL" id="JBHTMN010000018">
    <property type="protein sequence ID" value="MFD1384990.1"/>
    <property type="molecule type" value="Genomic_DNA"/>
</dbReference>
<dbReference type="PANTHER" id="PTHR38030">
    <property type="entry name" value="PROTOPORPHYRINOGEN IX DEHYDROGENASE [MENAQUINONE]"/>
    <property type="match status" value="1"/>
</dbReference>
<keyword evidence="5" id="KW-0472">Membrane</keyword>
<organism evidence="9 10">
    <name type="scientific">Rhodanobacter aciditrophus</name>
    <dbReference type="NCBI Taxonomy" id="1623218"/>
    <lineage>
        <taxon>Bacteria</taxon>
        <taxon>Pseudomonadati</taxon>
        <taxon>Pseudomonadota</taxon>
        <taxon>Gammaproteobacteria</taxon>
        <taxon>Lysobacterales</taxon>
        <taxon>Rhodanobacteraceae</taxon>
        <taxon>Rhodanobacter</taxon>
    </lineage>
</organism>
<dbReference type="InterPro" id="IPR044264">
    <property type="entry name" value="HemG"/>
</dbReference>
<accession>A0ABW4B6K8</accession>
<dbReference type="PROSITE" id="PS50902">
    <property type="entry name" value="FLAVODOXIN_LIKE"/>
    <property type="match status" value="1"/>
</dbReference>
<comment type="catalytic activity">
    <reaction evidence="7">
        <text>protoporphyrinogen IX + 3 a ubiquinone = protoporphyrin IX + 3 a ubiquinol</text>
        <dbReference type="Rhea" id="RHEA:63936"/>
        <dbReference type="Rhea" id="RHEA-COMP:9565"/>
        <dbReference type="Rhea" id="RHEA-COMP:9566"/>
        <dbReference type="ChEBI" id="CHEBI:16389"/>
        <dbReference type="ChEBI" id="CHEBI:17976"/>
        <dbReference type="ChEBI" id="CHEBI:57306"/>
        <dbReference type="ChEBI" id="CHEBI:57307"/>
    </reaction>
</comment>
<keyword evidence="2 7" id="KW-0288">FMN</keyword>
<dbReference type="NCBIfam" id="NF008316">
    <property type="entry name" value="PRK11104.1"/>
    <property type="match status" value="1"/>
</dbReference>
<evidence type="ECO:0000256" key="2">
    <source>
        <dbReference type="ARBA" id="ARBA00022643"/>
    </source>
</evidence>
<keyword evidence="3 7" id="KW-0547">Nucleotide-binding</keyword>
<comment type="similarity">
    <text evidence="7">Belongs to the HemG family.</text>
</comment>
<evidence type="ECO:0000313" key="10">
    <source>
        <dbReference type="Proteomes" id="UP001597059"/>
    </source>
</evidence>
<keyword evidence="4 7" id="KW-0560">Oxidoreductase</keyword>
<dbReference type="InterPro" id="IPR052200">
    <property type="entry name" value="Protoporphyrinogen_IX_DH"/>
</dbReference>
<evidence type="ECO:0000256" key="4">
    <source>
        <dbReference type="ARBA" id="ARBA00023002"/>
    </source>
</evidence>
<comment type="pathway">
    <text evidence="7">Porphyrin-containing compound metabolism; protoporphyrin-IX biosynthesis; protoporphyrin-IX from protoporphyrinogen-IX: step 1/1.</text>
</comment>
<evidence type="ECO:0000256" key="5">
    <source>
        <dbReference type="ARBA" id="ARBA00023136"/>
    </source>
</evidence>
<keyword evidence="7" id="KW-1003">Cell membrane</keyword>
<name>A0ABW4B6K8_9GAMM</name>
<dbReference type="Proteomes" id="UP001597059">
    <property type="component" value="Unassembled WGS sequence"/>
</dbReference>
<reference evidence="10" key="1">
    <citation type="journal article" date="2019" name="Int. J. Syst. Evol. Microbiol.">
        <title>The Global Catalogue of Microorganisms (GCM) 10K type strain sequencing project: providing services to taxonomists for standard genome sequencing and annotation.</title>
        <authorList>
            <consortium name="The Broad Institute Genomics Platform"/>
            <consortium name="The Broad Institute Genome Sequencing Center for Infectious Disease"/>
            <person name="Wu L."/>
            <person name="Ma J."/>
        </authorList>
    </citation>
    <scope>NUCLEOTIDE SEQUENCE [LARGE SCALE GENOMIC DNA]</scope>
    <source>
        <strain evidence="10">JCM 30774</strain>
    </source>
</reference>
<dbReference type="EC" id="1.3.5.3" evidence="7"/>
<keyword evidence="6 7" id="KW-0627">Porphyrin biosynthesis</keyword>
<dbReference type="Pfam" id="PF12724">
    <property type="entry name" value="Flavodoxin_5"/>
    <property type="match status" value="1"/>
</dbReference>
<dbReference type="PANTHER" id="PTHR38030:SF2">
    <property type="entry name" value="PROTOPORPHYRINOGEN IX DEHYDROGENASE [QUINONE]"/>
    <property type="match status" value="1"/>
</dbReference>
<dbReference type="GO" id="GO:0016491">
    <property type="term" value="F:oxidoreductase activity"/>
    <property type="evidence" value="ECO:0007669"/>
    <property type="project" value="UniProtKB-KW"/>
</dbReference>
<dbReference type="InterPro" id="IPR029039">
    <property type="entry name" value="Flavoprotein-like_sf"/>
</dbReference>
<evidence type="ECO:0000259" key="8">
    <source>
        <dbReference type="PROSITE" id="PS50902"/>
    </source>
</evidence>
<evidence type="ECO:0000313" key="9">
    <source>
        <dbReference type="EMBL" id="MFD1384990.1"/>
    </source>
</evidence>
<keyword evidence="1 7" id="KW-0285">Flavoprotein</keyword>
<comment type="catalytic activity">
    <reaction evidence="7">
        <text>protoporphyrinogen IX + 3 a quinone = protoporphyrin IX + 3 a quinol</text>
        <dbReference type="Rhea" id="RHEA:65032"/>
        <dbReference type="ChEBI" id="CHEBI:24646"/>
        <dbReference type="ChEBI" id="CHEBI:57306"/>
        <dbReference type="ChEBI" id="CHEBI:57307"/>
        <dbReference type="ChEBI" id="CHEBI:132124"/>
        <dbReference type="EC" id="1.3.5.3"/>
    </reaction>
</comment>
<proteinExistence type="inferred from homology"/>
<dbReference type="InterPro" id="IPR008254">
    <property type="entry name" value="Flavodoxin/NO_synth"/>
</dbReference>
<comment type="catalytic activity">
    <reaction evidence="7">
        <text>protoporphyrinogen IX + 3 a menaquinone = protoporphyrin IX + 3 a menaquinol</text>
        <dbReference type="Rhea" id="RHEA:27409"/>
        <dbReference type="Rhea" id="RHEA-COMP:9537"/>
        <dbReference type="Rhea" id="RHEA-COMP:9539"/>
        <dbReference type="ChEBI" id="CHEBI:16374"/>
        <dbReference type="ChEBI" id="CHEBI:18151"/>
        <dbReference type="ChEBI" id="CHEBI:57306"/>
        <dbReference type="ChEBI" id="CHEBI:57307"/>
        <dbReference type="EC" id="1.3.5.3"/>
    </reaction>
</comment>
<feature type="domain" description="Flavodoxin-like" evidence="8">
    <location>
        <begin position="4"/>
        <end position="173"/>
    </location>
</feature>
<comment type="caution">
    <text evidence="9">The sequence shown here is derived from an EMBL/GenBank/DDBJ whole genome shotgun (WGS) entry which is preliminary data.</text>
</comment>
<dbReference type="HAMAP" id="MF_00853">
    <property type="entry name" value="HemG"/>
    <property type="match status" value="1"/>
</dbReference>